<evidence type="ECO:0000256" key="8">
    <source>
        <dbReference type="SAM" id="Phobius"/>
    </source>
</evidence>
<evidence type="ECO:0008006" key="10">
    <source>
        <dbReference type="Google" id="ProtNLM"/>
    </source>
</evidence>
<reference evidence="9" key="1">
    <citation type="journal article" date="2015" name="Nature">
        <title>Complex archaea that bridge the gap between prokaryotes and eukaryotes.</title>
        <authorList>
            <person name="Spang A."/>
            <person name="Saw J.H."/>
            <person name="Jorgensen S.L."/>
            <person name="Zaremba-Niedzwiedzka K."/>
            <person name="Martijn J."/>
            <person name="Lind A.E."/>
            <person name="van Eijk R."/>
            <person name="Schleper C."/>
            <person name="Guy L."/>
            <person name="Ettema T.J."/>
        </authorList>
    </citation>
    <scope>NUCLEOTIDE SEQUENCE</scope>
</reference>
<evidence type="ECO:0000256" key="5">
    <source>
        <dbReference type="ARBA" id="ARBA00022779"/>
    </source>
</evidence>
<comment type="subcellular location">
    <subcellularLocation>
        <location evidence="1">Cell membrane</location>
        <topology evidence="1">Single-pass membrane protein</topology>
    </subcellularLocation>
</comment>
<accession>A0A0F9VE18</accession>
<dbReference type="InterPro" id="IPR005503">
    <property type="entry name" value="FliL"/>
</dbReference>
<sequence length="166" mass="18164">MAETQDDIEIIDAGGKKSKLVIIIIAVVVLVLAGVGAMMFLGGDDEAEVTDEAAVTVKQAPIYYTIEKPLIVNFSEQSNGAARYLSVKLKVMARDQVVIDAFTLNEPAIQHELLMLFLSQKYDELNTPEGTKALQEKTLATINEVLKAENTPGELESVYFTSLLMQ</sequence>
<evidence type="ECO:0000256" key="1">
    <source>
        <dbReference type="ARBA" id="ARBA00004162"/>
    </source>
</evidence>
<dbReference type="GO" id="GO:0006935">
    <property type="term" value="P:chemotaxis"/>
    <property type="evidence" value="ECO:0007669"/>
    <property type="project" value="UniProtKB-KW"/>
</dbReference>
<dbReference type="Pfam" id="PF03748">
    <property type="entry name" value="FliL"/>
    <property type="match status" value="1"/>
</dbReference>
<feature type="transmembrane region" description="Helical" evidence="8">
    <location>
        <begin position="20"/>
        <end position="41"/>
    </location>
</feature>
<dbReference type="GO" id="GO:0005886">
    <property type="term" value="C:plasma membrane"/>
    <property type="evidence" value="ECO:0007669"/>
    <property type="project" value="UniProtKB-SubCell"/>
</dbReference>
<keyword evidence="4 8" id="KW-0812">Transmembrane</keyword>
<evidence type="ECO:0000256" key="7">
    <source>
        <dbReference type="ARBA" id="ARBA00023136"/>
    </source>
</evidence>
<keyword evidence="7 8" id="KW-0472">Membrane</keyword>
<evidence type="ECO:0000256" key="4">
    <source>
        <dbReference type="ARBA" id="ARBA00022692"/>
    </source>
</evidence>
<dbReference type="GO" id="GO:0071978">
    <property type="term" value="P:bacterial-type flagellum-dependent swarming motility"/>
    <property type="evidence" value="ECO:0007669"/>
    <property type="project" value="TreeGrafter"/>
</dbReference>
<gene>
    <name evidence="9" type="ORF">LCGC14_0495780</name>
</gene>
<keyword evidence="5" id="KW-0283">Flagellar rotation</keyword>
<name>A0A0F9VE18_9ZZZZ</name>
<dbReference type="GO" id="GO:0009425">
    <property type="term" value="C:bacterial-type flagellum basal body"/>
    <property type="evidence" value="ECO:0007669"/>
    <property type="project" value="InterPro"/>
</dbReference>
<dbReference type="EMBL" id="LAZR01000569">
    <property type="protein sequence ID" value="KKN64053.1"/>
    <property type="molecule type" value="Genomic_DNA"/>
</dbReference>
<proteinExistence type="predicted"/>
<keyword evidence="3" id="KW-0145">Chemotaxis</keyword>
<protein>
    <recommendedName>
        <fullName evidence="10">Flagellar protein FliL</fullName>
    </recommendedName>
</protein>
<keyword evidence="2" id="KW-1003">Cell membrane</keyword>
<comment type="caution">
    <text evidence="9">The sequence shown here is derived from an EMBL/GenBank/DDBJ whole genome shotgun (WGS) entry which is preliminary data.</text>
</comment>
<evidence type="ECO:0000256" key="6">
    <source>
        <dbReference type="ARBA" id="ARBA00022989"/>
    </source>
</evidence>
<evidence type="ECO:0000256" key="2">
    <source>
        <dbReference type="ARBA" id="ARBA00022475"/>
    </source>
</evidence>
<organism evidence="9">
    <name type="scientific">marine sediment metagenome</name>
    <dbReference type="NCBI Taxonomy" id="412755"/>
    <lineage>
        <taxon>unclassified sequences</taxon>
        <taxon>metagenomes</taxon>
        <taxon>ecological metagenomes</taxon>
    </lineage>
</organism>
<keyword evidence="6 8" id="KW-1133">Transmembrane helix</keyword>
<dbReference type="PANTHER" id="PTHR35091:SF2">
    <property type="entry name" value="FLAGELLAR PROTEIN FLIL"/>
    <property type="match status" value="1"/>
</dbReference>
<dbReference type="AlphaFoldDB" id="A0A0F9VE18"/>
<evidence type="ECO:0000313" key="9">
    <source>
        <dbReference type="EMBL" id="KKN64053.1"/>
    </source>
</evidence>
<dbReference type="PANTHER" id="PTHR35091">
    <property type="entry name" value="FLAGELLAR PROTEIN FLIL"/>
    <property type="match status" value="1"/>
</dbReference>
<evidence type="ECO:0000256" key="3">
    <source>
        <dbReference type="ARBA" id="ARBA00022500"/>
    </source>
</evidence>